<evidence type="ECO:0000256" key="1">
    <source>
        <dbReference type="ARBA" id="ARBA00022679"/>
    </source>
</evidence>
<dbReference type="Gene3D" id="3.40.50.620">
    <property type="entry name" value="HUPs"/>
    <property type="match status" value="1"/>
</dbReference>
<evidence type="ECO:0000313" key="4">
    <source>
        <dbReference type="EMBL" id="KKQ07611.1"/>
    </source>
</evidence>
<dbReference type="InterPro" id="IPR050512">
    <property type="entry name" value="Sulf_AdTrans/APS_kinase"/>
</dbReference>
<dbReference type="InterPro" id="IPR014729">
    <property type="entry name" value="Rossmann-like_a/b/a_fold"/>
</dbReference>
<feature type="domain" description="APS kinase" evidence="3">
    <location>
        <begin position="122"/>
        <end position="211"/>
    </location>
</feature>
<dbReference type="InterPro" id="IPR059117">
    <property type="entry name" value="APS_kinase_dom"/>
</dbReference>
<gene>
    <name evidence="4" type="ORF">US19_C0041G0002</name>
</gene>
<proteinExistence type="predicted"/>
<dbReference type="GO" id="GO:0005737">
    <property type="term" value="C:cytoplasm"/>
    <property type="evidence" value="ECO:0007669"/>
    <property type="project" value="TreeGrafter"/>
</dbReference>
<keyword evidence="1" id="KW-0808">Transferase</keyword>
<dbReference type="Pfam" id="PF01467">
    <property type="entry name" value="CTP_transf_like"/>
    <property type="match status" value="1"/>
</dbReference>
<feature type="domain" description="Cytidyltransferase-like" evidence="2">
    <location>
        <begin position="14"/>
        <end position="71"/>
    </location>
</feature>
<dbReference type="NCBIfam" id="TIGR00125">
    <property type="entry name" value="cyt_tran_rel"/>
    <property type="match status" value="1"/>
</dbReference>
<dbReference type="SUPFAM" id="SSF52540">
    <property type="entry name" value="P-loop containing nucleoside triphosphate hydrolases"/>
    <property type="match status" value="1"/>
</dbReference>
<dbReference type="Pfam" id="PF01583">
    <property type="entry name" value="APS_kinase"/>
    <property type="match status" value="1"/>
</dbReference>
<keyword evidence="4" id="KW-0418">Kinase</keyword>
<dbReference type="GO" id="GO:0016301">
    <property type="term" value="F:kinase activity"/>
    <property type="evidence" value="ECO:0007669"/>
    <property type="project" value="UniProtKB-KW"/>
</dbReference>
<evidence type="ECO:0000313" key="5">
    <source>
        <dbReference type="Proteomes" id="UP000034492"/>
    </source>
</evidence>
<dbReference type="AlphaFoldDB" id="A0A0G0HUS4"/>
<evidence type="ECO:0000259" key="2">
    <source>
        <dbReference type="Pfam" id="PF01467"/>
    </source>
</evidence>
<reference evidence="4 5" key="1">
    <citation type="journal article" date="2015" name="Nature">
        <title>rRNA introns, odd ribosomes, and small enigmatic genomes across a large radiation of phyla.</title>
        <authorList>
            <person name="Brown C.T."/>
            <person name="Hug L.A."/>
            <person name="Thomas B.C."/>
            <person name="Sharon I."/>
            <person name="Castelle C.J."/>
            <person name="Singh A."/>
            <person name="Wilkins M.J."/>
            <person name="Williams K.H."/>
            <person name="Banfield J.F."/>
        </authorList>
    </citation>
    <scope>NUCLEOTIDE SEQUENCE [LARGE SCALE GENOMIC DNA]</scope>
</reference>
<comment type="caution">
    <text evidence="4">The sequence shown here is derived from an EMBL/GenBank/DDBJ whole genome shotgun (WGS) entry which is preliminary data.</text>
</comment>
<dbReference type="EMBL" id="LBSA01000041">
    <property type="protein sequence ID" value="KKQ07611.1"/>
    <property type="molecule type" value="Genomic_DNA"/>
</dbReference>
<dbReference type="PANTHER" id="PTHR42700">
    <property type="entry name" value="SULFATE ADENYLYLTRANSFERASE"/>
    <property type="match status" value="1"/>
</dbReference>
<dbReference type="Gene3D" id="3.40.50.300">
    <property type="entry name" value="P-loop containing nucleotide triphosphate hydrolases"/>
    <property type="match status" value="1"/>
</dbReference>
<dbReference type="SUPFAM" id="SSF52374">
    <property type="entry name" value="Nucleotidylyl transferase"/>
    <property type="match status" value="1"/>
</dbReference>
<dbReference type="GO" id="GO:0010134">
    <property type="term" value="P:sulfate assimilation via adenylyl sulfate reduction"/>
    <property type="evidence" value="ECO:0007669"/>
    <property type="project" value="TreeGrafter"/>
</dbReference>
<organism evidence="4 5">
    <name type="scientific">Candidatus Daviesbacteria bacterium GW2011_GWB1_36_5</name>
    <dbReference type="NCBI Taxonomy" id="1618426"/>
    <lineage>
        <taxon>Bacteria</taxon>
        <taxon>Candidatus Daviesiibacteriota</taxon>
    </lineage>
</organism>
<evidence type="ECO:0000259" key="3">
    <source>
        <dbReference type="Pfam" id="PF01583"/>
    </source>
</evidence>
<dbReference type="InterPro" id="IPR004821">
    <property type="entry name" value="Cyt_trans-like"/>
</dbReference>
<sequence>MTKIKKINTQSSSLFVGRWQPFHKGHQTLIETVLKKGKPVVIAIRDTEISHKNPYSTYERWTMIQKALKKYGELVKIVVIPDIDEICYGREVGYDIRKIELDQKTETISGTLTRLKNPPTQKIIWITGQSGAGKTTLASALQKELGGVILDGDEMRETISKDLGFSKKDRDTHNLRVARLAQVLSRKSLVIVSVIAPFEQTRSKIDQLIKPIWVHIKRKLPKDANKPYQDPKQPHIRVESDKQTTAEQISIIVNYLKTVNHTSQKS</sequence>
<name>A0A0G0HUS4_9BACT</name>
<dbReference type="Proteomes" id="UP000034492">
    <property type="component" value="Unassembled WGS sequence"/>
</dbReference>
<dbReference type="GO" id="GO:0004781">
    <property type="term" value="F:sulfate adenylyltransferase (ATP) activity"/>
    <property type="evidence" value="ECO:0007669"/>
    <property type="project" value="TreeGrafter"/>
</dbReference>
<protein>
    <submittedName>
        <fullName evidence="4">Adenylyl-sulfate kinase</fullName>
    </submittedName>
</protein>
<accession>A0A0G0HUS4</accession>
<dbReference type="InterPro" id="IPR027417">
    <property type="entry name" value="P-loop_NTPase"/>
</dbReference>
<dbReference type="PANTHER" id="PTHR42700:SF1">
    <property type="entry name" value="SULFATE ADENYLYLTRANSFERASE"/>
    <property type="match status" value="1"/>
</dbReference>
<dbReference type="GO" id="GO:0019379">
    <property type="term" value="P:sulfate assimilation, phosphoadenylyl sulfate reduction by phosphoadenylyl-sulfate reductase (thioredoxin)"/>
    <property type="evidence" value="ECO:0007669"/>
    <property type="project" value="TreeGrafter"/>
</dbReference>